<dbReference type="EMBL" id="JACTSG010000010">
    <property type="protein sequence ID" value="MBK2303282.1"/>
    <property type="molecule type" value="Genomic_DNA"/>
</dbReference>
<reference evidence="2 4" key="1">
    <citation type="submission" date="2014-04" db="EMBL/GenBank/DDBJ databases">
        <authorList>
            <person name="Bishop-Lilly K.A."/>
            <person name="Broomall S.M."/>
            <person name="Chain P.S."/>
            <person name="Chertkov O."/>
            <person name="Coyne S.R."/>
            <person name="Daligault H.E."/>
            <person name="Davenport K.W."/>
            <person name="Erkkila T."/>
            <person name="Frey K.G."/>
            <person name="Gibbons H.S."/>
            <person name="Gu W."/>
            <person name="Jaissle J."/>
            <person name="Johnson S.L."/>
            <person name="Koroleva G.I."/>
            <person name="Ladner J.T."/>
            <person name="Lo C.-C."/>
            <person name="Minogue T.D."/>
            <person name="Munk C."/>
            <person name="Palacios G.F."/>
            <person name="Redden C.L."/>
            <person name="Rosenzweig C.N."/>
            <person name="Scholz M.B."/>
            <person name="Teshima H."/>
            <person name="Xu Y."/>
        </authorList>
    </citation>
    <scope>NUCLEOTIDE SEQUENCE [LARGE SCALE GENOMIC DNA]</scope>
    <source>
        <strain evidence="2 4">FAJ</strain>
    </source>
</reference>
<keyword evidence="5" id="KW-1185">Reference proteome</keyword>
<organism evidence="2 4">
    <name type="scientific">Francisella philomiragia</name>
    <dbReference type="NCBI Taxonomy" id="28110"/>
    <lineage>
        <taxon>Bacteria</taxon>
        <taxon>Pseudomonadati</taxon>
        <taxon>Pseudomonadota</taxon>
        <taxon>Gammaproteobacteria</taxon>
        <taxon>Thiotrichales</taxon>
        <taxon>Francisellaceae</taxon>
        <taxon>Francisella</taxon>
    </lineage>
</organism>
<keyword evidence="1" id="KW-0812">Transmembrane</keyword>
<name>A0AAW3DDA9_9GAMM</name>
<feature type="transmembrane region" description="Helical" evidence="1">
    <location>
        <begin position="41"/>
        <end position="59"/>
    </location>
</feature>
<feature type="transmembrane region" description="Helical" evidence="1">
    <location>
        <begin position="65"/>
        <end position="85"/>
    </location>
</feature>
<dbReference type="EMBL" id="JOUE01000003">
    <property type="protein sequence ID" value="KFJ43427.1"/>
    <property type="molecule type" value="Genomic_DNA"/>
</dbReference>
<reference evidence="3 5" key="2">
    <citation type="submission" date="2020-08" db="EMBL/GenBank/DDBJ databases">
        <title>Comparative genomics of Francisella species.</title>
        <authorList>
            <person name="Sahl J."/>
            <person name="Sjodin A."/>
            <person name="Wagner D."/>
            <person name="Forsman M."/>
        </authorList>
    </citation>
    <scope>NUCLEOTIDE SEQUENCE [LARGE SCALE GENOMIC DNA]</scope>
    <source>
        <strain evidence="3 5">F1093</strain>
    </source>
</reference>
<protein>
    <submittedName>
        <fullName evidence="2">Uncharacterized protein</fullName>
    </submittedName>
</protein>
<dbReference type="Proteomes" id="UP000760407">
    <property type="component" value="Unassembled WGS sequence"/>
</dbReference>
<keyword evidence="1" id="KW-0472">Membrane</keyword>
<feature type="transmembrane region" description="Helical" evidence="1">
    <location>
        <begin position="194"/>
        <end position="220"/>
    </location>
</feature>
<evidence type="ECO:0000256" key="1">
    <source>
        <dbReference type="SAM" id="Phobius"/>
    </source>
</evidence>
<evidence type="ECO:0000313" key="2">
    <source>
        <dbReference type="EMBL" id="KFJ43427.1"/>
    </source>
</evidence>
<feature type="transmembrane region" description="Helical" evidence="1">
    <location>
        <begin position="164"/>
        <end position="182"/>
    </location>
</feature>
<gene>
    <name evidence="2" type="ORF">DR78_1956</name>
    <name evidence="3" type="ORF">IBE52_10205</name>
</gene>
<evidence type="ECO:0000313" key="3">
    <source>
        <dbReference type="EMBL" id="MBK2303282.1"/>
    </source>
</evidence>
<keyword evidence="1" id="KW-1133">Transmembrane helix</keyword>
<dbReference type="AlphaFoldDB" id="A0AAW3DDA9"/>
<proteinExistence type="predicted"/>
<dbReference type="RefSeq" id="WP_035735969.1">
    <property type="nucleotide sequence ID" value="NZ_JACTRV010000029.1"/>
</dbReference>
<evidence type="ECO:0000313" key="5">
    <source>
        <dbReference type="Proteomes" id="UP000760407"/>
    </source>
</evidence>
<sequence>MDINEINKNFSIIKKEYNECLKLKKPSYLLSLINYIKSSPFVFMFITVSIAIIIIMFTIKTNELIIIIFIILMEIGIILLWKAFIIDGLPNDSYSIILKKNREKIAPVLVYPTYIFFKKASIEALLALLKILETDNIDNIIRKEKEIKKVEEAKFGTLKISIKIFKIMVSTSSIILALQFFLPPEILSTESKIHIFIISVFTIFSMFLLVAPLISLILYVKNSSTSYFYSTLKYFKNVHQNNPKDLSNLVNTKAQNSVPYPSLFDFGNKN</sequence>
<comment type="caution">
    <text evidence="2">The sequence shown here is derived from an EMBL/GenBank/DDBJ whole genome shotgun (WGS) entry which is preliminary data.</text>
</comment>
<dbReference type="Proteomes" id="UP000029117">
    <property type="component" value="Unassembled WGS sequence"/>
</dbReference>
<evidence type="ECO:0000313" key="4">
    <source>
        <dbReference type="Proteomes" id="UP000029117"/>
    </source>
</evidence>
<accession>A0AAW3DDA9</accession>